<proteinExistence type="predicted"/>
<dbReference type="Gene3D" id="3.30.2310.20">
    <property type="entry name" value="RelE-like"/>
    <property type="match status" value="1"/>
</dbReference>
<sequence>MEISYANNKIKKQLSNASEIQKAFGVNAKKVAARLDDILAAPNLAVLITIPAANCHPLKGKRQGEWAVNISPNHRLIFEIGNSPIPKTNDNSVNTILVTEIVIVETVDYH</sequence>
<gene>
    <name evidence="1" type="ORF">CLV60_111161</name>
</gene>
<dbReference type="EMBL" id="PYAS01000011">
    <property type="protein sequence ID" value="PSL25710.1"/>
    <property type="molecule type" value="Genomic_DNA"/>
</dbReference>
<reference evidence="1 2" key="1">
    <citation type="submission" date="2018-03" db="EMBL/GenBank/DDBJ databases">
        <title>Genomic Encyclopedia of Archaeal and Bacterial Type Strains, Phase II (KMG-II): from individual species to whole genera.</title>
        <authorList>
            <person name="Goeker M."/>
        </authorList>
    </citation>
    <scope>NUCLEOTIDE SEQUENCE [LARGE SCALE GENOMIC DNA]</scope>
    <source>
        <strain evidence="1 2">DSM 29057</strain>
    </source>
</reference>
<dbReference type="SUPFAM" id="SSF143011">
    <property type="entry name" value="RelE-like"/>
    <property type="match status" value="1"/>
</dbReference>
<evidence type="ECO:0000313" key="2">
    <source>
        <dbReference type="Proteomes" id="UP000241964"/>
    </source>
</evidence>
<dbReference type="AlphaFoldDB" id="A0A2P8FVF9"/>
<dbReference type="InterPro" id="IPR035093">
    <property type="entry name" value="RelE/ParE_toxin_dom_sf"/>
</dbReference>
<dbReference type="OrthoDB" id="9801102at2"/>
<organism evidence="1 2">
    <name type="scientific">Dyadobacter jiangsuensis</name>
    <dbReference type="NCBI Taxonomy" id="1591085"/>
    <lineage>
        <taxon>Bacteria</taxon>
        <taxon>Pseudomonadati</taxon>
        <taxon>Bacteroidota</taxon>
        <taxon>Cytophagia</taxon>
        <taxon>Cytophagales</taxon>
        <taxon>Spirosomataceae</taxon>
        <taxon>Dyadobacter</taxon>
    </lineage>
</organism>
<keyword evidence="2" id="KW-1185">Reference proteome</keyword>
<dbReference type="Proteomes" id="UP000241964">
    <property type="component" value="Unassembled WGS sequence"/>
</dbReference>
<evidence type="ECO:0000313" key="1">
    <source>
        <dbReference type="EMBL" id="PSL25710.1"/>
    </source>
</evidence>
<name>A0A2P8FVF9_9BACT</name>
<comment type="caution">
    <text evidence="1">The sequence shown here is derived from an EMBL/GenBank/DDBJ whole genome shotgun (WGS) entry which is preliminary data.</text>
</comment>
<accession>A0A2P8FVF9</accession>
<protein>
    <submittedName>
        <fullName evidence="1">Proteic killer suppression protein</fullName>
    </submittedName>
</protein>
<dbReference type="RefSeq" id="WP_106597606.1">
    <property type="nucleotide sequence ID" value="NZ_PYAS01000011.1"/>
</dbReference>